<dbReference type="Pfam" id="PF05857">
    <property type="entry name" value="TraX"/>
    <property type="match status" value="1"/>
</dbReference>
<proteinExistence type="predicted"/>
<feature type="transmembrane region" description="Helical" evidence="1">
    <location>
        <begin position="12"/>
        <end position="35"/>
    </location>
</feature>
<sequence length="254" mass="28854">MEKKSFEITGTGLKLIAVITMFIDHIGAGLIEVWLTNNAGNISQELYGKVFLVDAVLRSIGRMAFPIYCYMLVEGFIHTRNLKKYALRLLTIAVISEVPFDYLFRRSFFDLNYNNVLWTLLLGLGVLYAYSLIDELDINVYAIYACRILVMFAGMGIAYFAHLDYKMAGVTCISVMYYLNGPTKKQRLLSFGMGVLMLTLMSSVLEVFAFLMLIPVSCYYGKRGADSVALRRFFYLFYPAHIILLGLVAYVLKI</sequence>
<keyword evidence="1" id="KW-0472">Membrane</keyword>
<evidence type="ECO:0000313" key="3">
    <source>
        <dbReference type="Proteomes" id="UP000182321"/>
    </source>
</evidence>
<keyword evidence="1" id="KW-1133">Transmembrane helix</keyword>
<evidence type="ECO:0000256" key="1">
    <source>
        <dbReference type="SAM" id="Phobius"/>
    </source>
</evidence>
<dbReference type="InterPro" id="IPR008875">
    <property type="entry name" value="TraX"/>
</dbReference>
<feature type="transmembrane region" description="Helical" evidence="1">
    <location>
        <begin position="116"/>
        <end position="133"/>
    </location>
</feature>
<dbReference type="Proteomes" id="UP000182321">
    <property type="component" value="Unassembled WGS sequence"/>
</dbReference>
<keyword evidence="3" id="KW-1185">Reference proteome</keyword>
<protein>
    <submittedName>
        <fullName evidence="2">TraX protein</fullName>
    </submittedName>
</protein>
<feature type="transmembrane region" description="Helical" evidence="1">
    <location>
        <begin position="55"/>
        <end position="73"/>
    </location>
</feature>
<reference evidence="3" key="1">
    <citation type="submission" date="2016-10" db="EMBL/GenBank/DDBJ databases">
        <authorList>
            <person name="Varghese N."/>
        </authorList>
    </citation>
    <scope>NUCLEOTIDE SEQUENCE [LARGE SCALE GENOMIC DNA]</scope>
    <source>
        <strain evidence="3">ACV-9</strain>
    </source>
</reference>
<name>A0A1H7KSY3_9FIRM</name>
<feature type="transmembrane region" description="Helical" evidence="1">
    <location>
        <begin position="140"/>
        <end position="159"/>
    </location>
</feature>
<dbReference type="RefSeq" id="WP_074791633.1">
    <property type="nucleotide sequence ID" value="NZ_FNZX01000013.1"/>
</dbReference>
<feature type="transmembrane region" description="Helical" evidence="1">
    <location>
        <begin position="233"/>
        <end position="252"/>
    </location>
</feature>
<organism evidence="2 3">
    <name type="scientific">Pseudobutyrivibrio ruminis</name>
    <dbReference type="NCBI Taxonomy" id="46206"/>
    <lineage>
        <taxon>Bacteria</taxon>
        <taxon>Bacillati</taxon>
        <taxon>Bacillota</taxon>
        <taxon>Clostridia</taxon>
        <taxon>Lachnospirales</taxon>
        <taxon>Lachnospiraceae</taxon>
        <taxon>Pseudobutyrivibrio</taxon>
    </lineage>
</organism>
<gene>
    <name evidence="2" type="ORF">SAMN02910377_02119</name>
</gene>
<feature type="transmembrane region" description="Helical" evidence="1">
    <location>
        <begin position="188"/>
        <end position="213"/>
    </location>
</feature>
<dbReference type="EMBL" id="FNZX01000013">
    <property type="protein sequence ID" value="SEK89037.1"/>
    <property type="molecule type" value="Genomic_DNA"/>
</dbReference>
<evidence type="ECO:0000313" key="2">
    <source>
        <dbReference type="EMBL" id="SEK89037.1"/>
    </source>
</evidence>
<keyword evidence="1" id="KW-0812">Transmembrane</keyword>
<accession>A0A1H7KSY3</accession>
<dbReference type="AlphaFoldDB" id="A0A1H7KSY3"/>